<dbReference type="PIRSF" id="PIRSF036625">
    <property type="entry name" value="GAF_ANTAR"/>
    <property type="match status" value="1"/>
</dbReference>
<dbReference type="EMBL" id="LGTW01000002">
    <property type="protein sequence ID" value="KWX25351.1"/>
    <property type="molecule type" value="Genomic_DNA"/>
</dbReference>
<dbReference type="Gene3D" id="1.10.10.10">
    <property type="entry name" value="Winged helix-like DNA-binding domain superfamily/Winged helix DNA-binding domain"/>
    <property type="match status" value="1"/>
</dbReference>
<dbReference type="RefSeq" id="WP_067844039.1">
    <property type="nucleotide sequence ID" value="NZ_LGTW01000002.1"/>
</dbReference>
<dbReference type="Pfam" id="PF03861">
    <property type="entry name" value="ANTAR"/>
    <property type="match status" value="1"/>
</dbReference>
<dbReference type="SUPFAM" id="SSF55781">
    <property type="entry name" value="GAF domain-like"/>
    <property type="match status" value="1"/>
</dbReference>
<keyword evidence="3" id="KW-0805">Transcription regulation</keyword>
<dbReference type="InterPro" id="IPR036388">
    <property type="entry name" value="WH-like_DNA-bd_sf"/>
</dbReference>
<dbReference type="InterPro" id="IPR029016">
    <property type="entry name" value="GAF-like_dom_sf"/>
</dbReference>
<evidence type="ECO:0000256" key="2">
    <source>
        <dbReference type="ARBA" id="ARBA00022777"/>
    </source>
</evidence>
<reference evidence="6 7" key="1">
    <citation type="submission" date="2015-07" db="EMBL/GenBank/DDBJ databases">
        <title>A draft genome sequence of Mycobacterium wolinskyi.</title>
        <authorList>
            <person name="de Man T.J."/>
            <person name="Perry K.A."/>
            <person name="Coulliette A.D."/>
            <person name="Jensen B."/>
            <person name="Toney N.C."/>
            <person name="Limbago B.M."/>
            <person name="Noble-Wang J."/>
        </authorList>
    </citation>
    <scope>NUCLEOTIDE SEQUENCE [LARGE SCALE GENOMIC DNA]</scope>
    <source>
        <strain evidence="6 7">CDC_01</strain>
    </source>
</reference>
<dbReference type="Pfam" id="PF13185">
    <property type="entry name" value="GAF_2"/>
    <property type="match status" value="1"/>
</dbReference>
<dbReference type="GO" id="GO:0016301">
    <property type="term" value="F:kinase activity"/>
    <property type="evidence" value="ECO:0007669"/>
    <property type="project" value="UniProtKB-KW"/>
</dbReference>
<evidence type="ECO:0000259" key="5">
    <source>
        <dbReference type="PROSITE" id="PS50921"/>
    </source>
</evidence>
<feature type="domain" description="ANTAR" evidence="5">
    <location>
        <begin position="165"/>
        <end position="226"/>
    </location>
</feature>
<sequence>MSESRHQVIALQVADLIRDIQQNPPTDIDAALTELTESGVTYIPAAQHGGITIASSDGKLHTVAATSEVATLLDKIQQRCGEGPCLTAAWEQHVTKIDDVEIEQRWPAYCRDAREETPVRSIMAFQLYADNKTMGALNYYAEEPYAFDADAIEAGLIVATHTALAWNLLRRDQQFRSALASRDIIGQAKGMMMERYKIDAVQAFEVLKKLSQSSNTPLAEVAREVIQSEHPVAD</sequence>
<dbReference type="SMART" id="SM01012">
    <property type="entry name" value="ANTAR"/>
    <property type="match status" value="1"/>
</dbReference>
<dbReference type="InterPro" id="IPR011006">
    <property type="entry name" value="CheY-like_superfamily"/>
</dbReference>
<dbReference type="GO" id="GO:0003723">
    <property type="term" value="F:RNA binding"/>
    <property type="evidence" value="ECO:0007669"/>
    <property type="project" value="InterPro"/>
</dbReference>
<dbReference type="PATRIC" id="fig|59750.3.peg.2569"/>
<name>A0A132PSL6_9MYCO</name>
<dbReference type="AlphaFoldDB" id="A0A132PSL6"/>
<dbReference type="PROSITE" id="PS50921">
    <property type="entry name" value="ANTAR"/>
    <property type="match status" value="1"/>
</dbReference>
<dbReference type="InterPro" id="IPR005561">
    <property type="entry name" value="ANTAR"/>
</dbReference>
<protein>
    <submittedName>
        <fullName evidence="6">Response regulator receiver protein</fullName>
    </submittedName>
</protein>
<dbReference type="SUPFAM" id="SSF52172">
    <property type="entry name" value="CheY-like"/>
    <property type="match status" value="1"/>
</dbReference>
<comment type="caution">
    <text evidence="6">The sequence shown here is derived from an EMBL/GenBank/DDBJ whole genome shotgun (WGS) entry which is preliminary data.</text>
</comment>
<organism evidence="6 7">
    <name type="scientific">Mycolicibacterium wolinskyi</name>
    <dbReference type="NCBI Taxonomy" id="59750"/>
    <lineage>
        <taxon>Bacteria</taxon>
        <taxon>Bacillati</taxon>
        <taxon>Actinomycetota</taxon>
        <taxon>Actinomycetes</taxon>
        <taxon>Mycobacteriales</taxon>
        <taxon>Mycobacteriaceae</taxon>
        <taxon>Mycolicibacterium</taxon>
    </lineage>
</organism>
<keyword evidence="4" id="KW-0804">Transcription</keyword>
<dbReference type="InterPro" id="IPR003018">
    <property type="entry name" value="GAF"/>
</dbReference>
<dbReference type="Gene3D" id="3.30.450.40">
    <property type="match status" value="1"/>
</dbReference>
<dbReference type="STRING" id="59750.AWC31_21675"/>
<dbReference type="Proteomes" id="UP000070612">
    <property type="component" value="Unassembled WGS sequence"/>
</dbReference>
<keyword evidence="1" id="KW-0808">Transferase</keyword>
<dbReference type="InterPro" id="IPR012074">
    <property type="entry name" value="GAF_ANTAR"/>
</dbReference>
<keyword evidence="7" id="KW-1185">Reference proteome</keyword>
<gene>
    <name evidence="6" type="ORF">AFM11_03475</name>
</gene>
<proteinExistence type="predicted"/>
<evidence type="ECO:0000256" key="3">
    <source>
        <dbReference type="ARBA" id="ARBA00023015"/>
    </source>
</evidence>
<keyword evidence="2" id="KW-0418">Kinase</keyword>
<evidence type="ECO:0000256" key="1">
    <source>
        <dbReference type="ARBA" id="ARBA00022679"/>
    </source>
</evidence>
<evidence type="ECO:0000256" key="4">
    <source>
        <dbReference type="ARBA" id="ARBA00023163"/>
    </source>
</evidence>
<evidence type="ECO:0000313" key="7">
    <source>
        <dbReference type="Proteomes" id="UP000070612"/>
    </source>
</evidence>
<accession>A0A132PSL6</accession>
<evidence type="ECO:0000313" key="6">
    <source>
        <dbReference type="EMBL" id="KWX25351.1"/>
    </source>
</evidence>